<dbReference type="Proteomes" id="UP000037854">
    <property type="component" value="Unassembled WGS sequence"/>
</dbReference>
<reference evidence="2 3" key="1">
    <citation type="submission" date="2015-07" db="EMBL/GenBank/DDBJ databases">
        <title>High-quality draft genome sequence of Oceanobacillus caeni HM6, a bacillus isolated from a human feces.</title>
        <authorList>
            <person name="Kumar J."/>
            <person name="Verma M.K."/>
            <person name="Pandey R."/>
            <person name="Bhambi M."/>
            <person name="Chauhan N."/>
        </authorList>
    </citation>
    <scope>NUCLEOTIDE SEQUENCE [LARGE SCALE GENOMIC DNA]</scope>
    <source>
        <strain evidence="2 3">HM6</strain>
    </source>
</reference>
<keyword evidence="3" id="KW-1185">Reference proteome</keyword>
<dbReference type="Pfam" id="PF03698">
    <property type="entry name" value="UPF0180"/>
    <property type="match status" value="1"/>
</dbReference>
<organism evidence="2 3">
    <name type="scientific">Oceanobacillus caeni</name>
    <dbReference type="NCBI Taxonomy" id="405946"/>
    <lineage>
        <taxon>Bacteria</taxon>
        <taxon>Bacillati</taxon>
        <taxon>Bacillota</taxon>
        <taxon>Bacilli</taxon>
        <taxon>Bacillales</taxon>
        <taxon>Bacillaceae</taxon>
        <taxon>Oceanobacillus</taxon>
    </lineage>
</organism>
<evidence type="ECO:0000256" key="1">
    <source>
        <dbReference type="HAMAP-Rule" id="MF_00506"/>
    </source>
</evidence>
<name>A0ABR5MFF1_9BACI</name>
<sequence>MARIGVEETLSDVKAALMEMGHEVVDLRTESDVNGCDCCIISGMDKDVMGMADVVTEASVINAQGYAAEDIVQMVNERLQ</sequence>
<dbReference type="RefSeq" id="WP_047185345.1">
    <property type="nucleotide sequence ID" value="NZ_JAHHXM010000025.1"/>
</dbReference>
<proteinExistence type="inferred from homology"/>
<protein>
    <recommendedName>
        <fullName evidence="1">UPF0180 protein AFL42_16810</fullName>
    </recommendedName>
</protein>
<dbReference type="EMBL" id="LGTK01000103">
    <property type="protein sequence ID" value="KPH70250.1"/>
    <property type="molecule type" value="Genomic_DNA"/>
</dbReference>
<dbReference type="HAMAP" id="MF_00506">
    <property type="entry name" value="UPF0180"/>
    <property type="match status" value="1"/>
</dbReference>
<accession>A0ABR5MFF1</accession>
<evidence type="ECO:0000313" key="2">
    <source>
        <dbReference type="EMBL" id="KPH70250.1"/>
    </source>
</evidence>
<comment type="similarity">
    <text evidence="1">Belongs to the UPF0180 family.</text>
</comment>
<comment type="caution">
    <text evidence="2">The sequence shown here is derived from an EMBL/GenBank/DDBJ whole genome shotgun (WGS) entry which is preliminary data.</text>
</comment>
<dbReference type="InterPro" id="IPR005370">
    <property type="entry name" value="UPF0180"/>
</dbReference>
<evidence type="ECO:0000313" key="3">
    <source>
        <dbReference type="Proteomes" id="UP000037854"/>
    </source>
</evidence>
<gene>
    <name evidence="2" type="ORF">AFL42_16810</name>
</gene>
<dbReference type="NCBIfam" id="NF002845">
    <property type="entry name" value="PRK03094.1"/>
    <property type="match status" value="1"/>
</dbReference>